<proteinExistence type="predicted"/>
<feature type="non-terminal residue" evidence="2">
    <location>
        <position position="1"/>
    </location>
</feature>
<keyword evidence="1" id="KW-0812">Transmembrane</keyword>
<feature type="transmembrane region" description="Helical" evidence="1">
    <location>
        <begin position="7"/>
        <end position="25"/>
    </location>
</feature>
<evidence type="ECO:0000256" key="1">
    <source>
        <dbReference type="SAM" id="Phobius"/>
    </source>
</evidence>
<accession>A0AAN5CY45</accession>
<dbReference type="Proteomes" id="UP001328107">
    <property type="component" value="Unassembled WGS sequence"/>
</dbReference>
<dbReference type="AlphaFoldDB" id="A0AAN5CY45"/>
<evidence type="ECO:0000313" key="3">
    <source>
        <dbReference type="Proteomes" id="UP001328107"/>
    </source>
</evidence>
<comment type="caution">
    <text evidence="2">The sequence shown here is derived from an EMBL/GenBank/DDBJ whole genome shotgun (WGS) entry which is preliminary data.</text>
</comment>
<organism evidence="2 3">
    <name type="scientific">Pristionchus mayeri</name>
    <dbReference type="NCBI Taxonomy" id="1317129"/>
    <lineage>
        <taxon>Eukaryota</taxon>
        <taxon>Metazoa</taxon>
        <taxon>Ecdysozoa</taxon>
        <taxon>Nematoda</taxon>
        <taxon>Chromadorea</taxon>
        <taxon>Rhabditida</taxon>
        <taxon>Rhabditina</taxon>
        <taxon>Diplogasteromorpha</taxon>
        <taxon>Diplogasteroidea</taxon>
        <taxon>Neodiplogasteridae</taxon>
        <taxon>Pristionchus</taxon>
    </lineage>
</organism>
<dbReference type="EMBL" id="BTRK01000005">
    <property type="protein sequence ID" value="GMR52819.1"/>
    <property type="molecule type" value="Genomic_DNA"/>
</dbReference>
<sequence length="94" mass="10922">LRVPLQTIYMSFSLTLMMFISRLPWFCDIFSLFSSHSYWLTPYIFLHQSVNLLHLLSATTLALDRFRSLKKMKEVTSGWGQPRLFASIGMISVS</sequence>
<reference evidence="3" key="1">
    <citation type="submission" date="2022-10" db="EMBL/GenBank/DDBJ databases">
        <title>Genome assembly of Pristionchus species.</title>
        <authorList>
            <person name="Yoshida K."/>
            <person name="Sommer R.J."/>
        </authorList>
    </citation>
    <scope>NUCLEOTIDE SEQUENCE [LARGE SCALE GENOMIC DNA]</scope>
    <source>
        <strain evidence="3">RS5460</strain>
    </source>
</reference>
<gene>
    <name evidence="2" type="ORF">PMAYCL1PPCAC_23014</name>
</gene>
<evidence type="ECO:0000313" key="2">
    <source>
        <dbReference type="EMBL" id="GMR52819.1"/>
    </source>
</evidence>
<keyword evidence="1" id="KW-1133">Transmembrane helix</keyword>
<name>A0AAN5CY45_9BILA</name>
<feature type="non-terminal residue" evidence="2">
    <location>
        <position position="94"/>
    </location>
</feature>
<feature type="transmembrane region" description="Helical" evidence="1">
    <location>
        <begin position="45"/>
        <end position="63"/>
    </location>
</feature>
<protein>
    <submittedName>
        <fullName evidence="2">Uncharacterized protein</fullName>
    </submittedName>
</protein>
<keyword evidence="1" id="KW-0472">Membrane</keyword>
<keyword evidence="3" id="KW-1185">Reference proteome</keyword>